<dbReference type="Proteomes" id="UP000238426">
    <property type="component" value="Unassembled WGS sequence"/>
</dbReference>
<gene>
    <name evidence="1" type="ORF">C7H52_03845</name>
</gene>
<proteinExistence type="predicted"/>
<reference evidence="1 2" key="1">
    <citation type="submission" date="2018-03" db="EMBL/GenBank/DDBJ databases">
        <title>Mesoflavibacter sp. HG37 and Mesoflavibacter sp. HG96 sp.nov., two marine bacteria isolated from seawater of Western Pacific Ocean.</title>
        <authorList>
            <person name="Cheng H."/>
            <person name="Wu Y.-H."/>
            <person name="Guo L.-L."/>
            <person name="Xu X.-W."/>
        </authorList>
    </citation>
    <scope>NUCLEOTIDE SEQUENCE [LARGE SCALE GENOMIC DNA]</scope>
    <source>
        <strain evidence="1 2">KCTC 32269</strain>
    </source>
</reference>
<accession>A0A2T1NDA8</accession>
<comment type="caution">
    <text evidence="1">The sequence shown here is derived from an EMBL/GenBank/DDBJ whole genome shotgun (WGS) entry which is preliminary data.</text>
</comment>
<dbReference type="OrthoDB" id="1464645at2"/>
<protein>
    <recommendedName>
        <fullName evidence="3">DUF306 domain-containing protein</fullName>
    </recommendedName>
</protein>
<evidence type="ECO:0008006" key="3">
    <source>
        <dbReference type="Google" id="ProtNLM"/>
    </source>
</evidence>
<dbReference type="EMBL" id="PXOQ01000007">
    <property type="protein sequence ID" value="PSG90425.1"/>
    <property type="molecule type" value="Genomic_DNA"/>
</dbReference>
<dbReference type="RefSeq" id="WP_106462565.1">
    <property type="nucleotide sequence ID" value="NZ_PXOQ01000007.1"/>
</dbReference>
<keyword evidence="2" id="KW-1185">Reference proteome</keyword>
<evidence type="ECO:0000313" key="1">
    <source>
        <dbReference type="EMBL" id="PSG90425.1"/>
    </source>
</evidence>
<dbReference type="PROSITE" id="PS51257">
    <property type="entry name" value="PROKAR_LIPOPROTEIN"/>
    <property type="match status" value="1"/>
</dbReference>
<dbReference type="AlphaFoldDB" id="A0A2T1NDA8"/>
<sequence length="133" mass="15791">MKYIYLTFFLIFISCKSEDEYIGTYKSIIPNKQLKKKFKTQQYIFNNELILKKDSTFFFKTCGIYANGKWSINNKNIILKSDSTRFRNDSINKISKPEGQRLEELLTLKKYNNIYVSKLKNGGTYNYMKKVSQ</sequence>
<organism evidence="1 2">
    <name type="scientific">Aurantibacter aestuarii</name>
    <dbReference type="NCBI Taxonomy" id="1266046"/>
    <lineage>
        <taxon>Bacteria</taxon>
        <taxon>Pseudomonadati</taxon>
        <taxon>Bacteroidota</taxon>
        <taxon>Flavobacteriia</taxon>
        <taxon>Flavobacteriales</taxon>
        <taxon>Flavobacteriaceae</taxon>
        <taxon>Aurantibacter</taxon>
    </lineage>
</organism>
<name>A0A2T1NDA8_9FLAO</name>
<evidence type="ECO:0000313" key="2">
    <source>
        <dbReference type="Proteomes" id="UP000238426"/>
    </source>
</evidence>